<gene>
    <name evidence="1" type="ORF">SAMN04488567_1139</name>
</gene>
<dbReference type="Proteomes" id="UP000198922">
    <property type="component" value="Unassembled WGS sequence"/>
</dbReference>
<name>A0A1G7AWC2_9RHOB</name>
<dbReference type="EMBL" id="FNAT01000001">
    <property type="protein sequence ID" value="SDE19168.1"/>
    <property type="molecule type" value="Genomic_DNA"/>
</dbReference>
<reference evidence="2" key="1">
    <citation type="submission" date="2016-10" db="EMBL/GenBank/DDBJ databases">
        <authorList>
            <person name="Varghese N."/>
            <person name="Submissions S."/>
        </authorList>
    </citation>
    <scope>NUCLEOTIDE SEQUENCE [LARGE SCALE GENOMIC DNA]</scope>
    <source>
        <strain evidence="2">DSM 21424</strain>
    </source>
</reference>
<protein>
    <recommendedName>
        <fullName evidence="3">Phage tail tape measure protein, lambda family</fullName>
    </recommendedName>
</protein>
<dbReference type="RefSeq" id="WP_090110020.1">
    <property type="nucleotide sequence ID" value="NZ_FNAT01000001.1"/>
</dbReference>
<sequence length="199" mass="20093">MTEDEIEALERALGDAGGMADRFAADLARMRREMAATSRDVSALQRGFSGGIRRAVDSVLLGGQGPGEALRGLAGSVARTAYGRAMRPVTDRLGGALAEGVGALMGFANGAAFAGGRVVTGPTPVAMRGGAGVMGEAGPEAVMPLSRGPDGRLGVAAQAGQPVAVTVHIATPDAESFRRSRGQVAAGIARAVARGQRNR</sequence>
<organism evidence="1 2">
    <name type="scientific">Limimaricola pyoseonensis</name>
    <dbReference type="NCBI Taxonomy" id="521013"/>
    <lineage>
        <taxon>Bacteria</taxon>
        <taxon>Pseudomonadati</taxon>
        <taxon>Pseudomonadota</taxon>
        <taxon>Alphaproteobacteria</taxon>
        <taxon>Rhodobacterales</taxon>
        <taxon>Paracoccaceae</taxon>
        <taxon>Limimaricola</taxon>
    </lineage>
</organism>
<dbReference type="AlphaFoldDB" id="A0A1G7AWC2"/>
<evidence type="ECO:0008006" key="3">
    <source>
        <dbReference type="Google" id="ProtNLM"/>
    </source>
</evidence>
<accession>A0A1G7AWC2</accession>
<dbReference type="OrthoDB" id="8448547at2"/>
<evidence type="ECO:0000313" key="2">
    <source>
        <dbReference type="Proteomes" id="UP000198922"/>
    </source>
</evidence>
<evidence type="ECO:0000313" key="1">
    <source>
        <dbReference type="EMBL" id="SDE19168.1"/>
    </source>
</evidence>
<proteinExistence type="predicted"/>
<dbReference type="STRING" id="521013.SAMN04488567_1139"/>
<keyword evidence="2" id="KW-1185">Reference proteome</keyword>